<dbReference type="EMBL" id="CP060587">
    <property type="protein sequence ID" value="QNL93869.1"/>
    <property type="molecule type" value="Genomic_DNA"/>
</dbReference>
<keyword evidence="6" id="KW-1185">Reference proteome</keyword>
<dbReference type="Proteomes" id="UP000515871">
    <property type="component" value="Chromosome"/>
</dbReference>
<proteinExistence type="predicted"/>
<feature type="region of interest" description="Disordered" evidence="1">
    <location>
        <begin position="73"/>
        <end position="112"/>
    </location>
</feature>
<feature type="compositionally biased region" description="Basic and acidic residues" evidence="1">
    <location>
        <begin position="81"/>
        <end position="93"/>
    </location>
</feature>
<keyword evidence="2" id="KW-0812">Transmembrane</keyword>
<evidence type="ECO:0008006" key="8">
    <source>
        <dbReference type="Google" id="ProtNLM"/>
    </source>
</evidence>
<evidence type="ECO:0000313" key="5">
    <source>
        <dbReference type="EMBL" id="QNL93869.1"/>
    </source>
</evidence>
<evidence type="ECO:0000256" key="1">
    <source>
        <dbReference type="SAM" id="MobiDB-lite"/>
    </source>
</evidence>
<evidence type="ECO:0000313" key="6">
    <source>
        <dbReference type="Proteomes" id="UP000515871"/>
    </source>
</evidence>
<dbReference type="EMBL" id="JACTVM010000002">
    <property type="protein sequence ID" value="MBC9226308.1"/>
    <property type="molecule type" value="Genomic_DNA"/>
</dbReference>
<name>A0A8I0EVD6_9ACTN</name>
<feature type="signal peptide" evidence="3">
    <location>
        <begin position="1"/>
        <end position="26"/>
    </location>
</feature>
<organism evidence="4 7">
    <name type="scientific">Aeromicrobium senzhongii</name>
    <dbReference type="NCBI Taxonomy" id="2663859"/>
    <lineage>
        <taxon>Bacteria</taxon>
        <taxon>Bacillati</taxon>
        <taxon>Actinomycetota</taxon>
        <taxon>Actinomycetes</taxon>
        <taxon>Propionibacteriales</taxon>
        <taxon>Nocardioidaceae</taxon>
        <taxon>Aeromicrobium</taxon>
    </lineage>
</organism>
<keyword evidence="2" id="KW-1133">Transmembrane helix</keyword>
<dbReference type="Proteomes" id="UP000620591">
    <property type="component" value="Unassembled WGS sequence"/>
</dbReference>
<feature type="transmembrane region" description="Helical" evidence="2">
    <location>
        <begin position="42"/>
        <end position="66"/>
    </location>
</feature>
<evidence type="ECO:0000313" key="4">
    <source>
        <dbReference type="EMBL" id="MBC9226308.1"/>
    </source>
</evidence>
<evidence type="ECO:0000256" key="3">
    <source>
        <dbReference type="SAM" id="SignalP"/>
    </source>
</evidence>
<accession>A0A8I0EVD6</accession>
<dbReference type="RefSeq" id="WP_154596654.1">
    <property type="nucleotide sequence ID" value="NZ_CP060587.1"/>
</dbReference>
<reference evidence="4" key="1">
    <citation type="submission" date="2020-09" db="EMBL/GenBank/DDBJ databases">
        <title>Novel species in genus Aeromicrobium.</title>
        <authorList>
            <person name="Zhang G."/>
        </authorList>
    </citation>
    <scope>NUCLEOTIDE SEQUENCE</scope>
    <source>
        <strain evidence="6">zg-629</strain>
        <strain evidence="5">Zg-629</strain>
        <strain evidence="4">Zg-636</strain>
    </source>
</reference>
<feature type="chain" id="PRO_5034233305" description="Secreted protein" evidence="3">
    <location>
        <begin position="27"/>
        <end position="112"/>
    </location>
</feature>
<protein>
    <recommendedName>
        <fullName evidence="8">Secreted protein</fullName>
    </recommendedName>
</protein>
<gene>
    <name evidence="5" type="ORF">H9L21_12290</name>
    <name evidence="4" type="ORF">IBG24_08270</name>
</gene>
<keyword evidence="2" id="KW-0472">Membrane</keyword>
<evidence type="ECO:0000313" key="7">
    <source>
        <dbReference type="Proteomes" id="UP000620591"/>
    </source>
</evidence>
<dbReference type="AlphaFoldDB" id="A0A8I0EVD6"/>
<sequence length="112" mass="11731">MSLARVITPVTAALLAVVVFATPASADTAPDTWDQGETLSWLEWVAIFIGGTLVLAVVIALIAAAINTKSKHYVPPTPAEEATKADHDIEATHRMPLPGAATDTKPDADTTK</sequence>
<keyword evidence="3" id="KW-0732">Signal</keyword>
<evidence type="ECO:0000256" key="2">
    <source>
        <dbReference type="SAM" id="Phobius"/>
    </source>
</evidence>